<dbReference type="AlphaFoldDB" id="A0AAN8PLC6"/>
<accession>A0AAN8PLC6</accession>
<dbReference type="EMBL" id="JAZGQO010000011">
    <property type="protein sequence ID" value="KAK6173951.1"/>
    <property type="molecule type" value="Genomic_DNA"/>
</dbReference>
<feature type="signal peptide" evidence="1">
    <location>
        <begin position="1"/>
        <end position="19"/>
    </location>
</feature>
<name>A0AAN8PLC6_PATCE</name>
<keyword evidence="1" id="KW-0732">Signal</keyword>
<keyword evidence="3" id="KW-1185">Reference proteome</keyword>
<gene>
    <name evidence="2" type="ORF">SNE40_017317</name>
</gene>
<proteinExistence type="predicted"/>
<feature type="chain" id="PRO_5042823445" evidence="1">
    <location>
        <begin position="20"/>
        <end position="457"/>
    </location>
</feature>
<reference evidence="2 3" key="1">
    <citation type="submission" date="2024-01" db="EMBL/GenBank/DDBJ databases">
        <title>The genome of the rayed Mediterranean limpet Patella caerulea (Linnaeus, 1758).</title>
        <authorList>
            <person name="Anh-Thu Weber A."/>
            <person name="Halstead-Nussloch G."/>
        </authorList>
    </citation>
    <scope>NUCLEOTIDE SEQUENCE [LARGE SCALE GENOMIC DNA]</scope>
    <source>
        <strain evidence="2">AATW-2023a</strain>
        <tissue evidence="2">Whole specimen</tissue>
    </source>
</reference>
<sequence length="457" mass="53068">MCVTVVVLTFWFQIPSTDLKHRDHNPQDGTHGGIEIKQSHQEHQKPRAYNSGTTQNYSSQKATSGIFPPSWSISLTIRMTSTPKLLRFVFCDLLKSVALYWTRQLGDVAIILDQESTKDRILASTLQHHQEQIGMKFSFIYEPLPKDKNILNKMKRLKCKTFGYRRQLYSSFLMDRFINSSIIAWIDTDTKFKSPVTIETIFNGNKLRVKGINKFKFGYVQGFNRATKLMIGKPIPTNFMSFFPAYIWRDTITNCNKYILKFMKVRTIEEAFIKNDGLACVSPVNVFLTYAYYFEKDRYDWHIDIGRGISLKKYNKLYLLPGHELTPSDVNMDIHVTFHNKYFTDSKNVINRHGYCAAVDKTSIKLDTTTRDMCKKFQGEVMWSLFIHQNGHNHLDTWCGGTAKRRQCLMFINDYYKQVRTAVKDGVYKLDIDTVRAVDKAAVSMNVKCKPFFYGGK</sequence>
<evidence type="ECO:0000256" key="1">
    <source>
        <dbReference type="SAM" id="SignalP"/>
    </source>
</evidence>
<evidence type="ECO:0000313" key="3">
    <source>
        <dbReference type="Proteomes" id="UP001347796"/>
    </source>
</evidence>
<organism evidence="2 3">
    <name type="scientific">Patella caerulea</name>
    <name type="common">Rayed Mediterranean limpet</name>
    <dbReference type="NCBI Taxonomy" id="87958"/>
    <lineage>
        <taxon>Eukaryota</taxon>
        <taxon>Metazoa</taxon>
        <taxon>Spiralia</taxon>
        <taxon>Lophotrochozoa</taxon>
        <taxon>Mollusca</taxon>
        <taxon>Gastropoda</taxon>
        <taxon>Patellogastropoda</taxon>
        <taxon>Patelloidea</taxon>
        <taxon>Patellidae</taxon>
        <taxon>Patella</taxon>
    </lineage>
</organism>
<comment type="caution">
    <text evidence="2">The sequence shown here is derived from an EMBL/GenBank/DDBJ whole genome shotgun (WGS) entry which is preliminary data.</text>
</comment>
<dbReference type="Proteomes" id="UP001347796">
    <property type="component" value="Unassembled WGS sequence"/>
</dbReference>
<evidence type="ECO:0000313" key="2">
    <source>
        <dbReference type="EMBL" id="KAK6173951.1"/>
    </source>
</evidence>
<protein>
    <submittedName>
        <fullName evidence="2">Uncharacterized protein</fullName>
    </submittedName>
</protein>